<dbReference type="Pfam" id="PF04607">
    <property type="entry name" value="RelA_SpoT"/>
    <property type="match status" value="1"/>
</dbReference>
<dbReference type="CDD" id="cd04876">
    <property type="entry name" value="ACT_RelA-SpoT"/>
    <property type="match status" value="1"/>
</dbReference>
<dbReference type="SUPFAM" id="SSF55021">
    <property type="entry name" value="ACT-like"/>
    <property type="match status" value="1"/>
</dbReference>
<dbReference type="PROSITE" id="PS51880">
    <property type="entry name" value="TGS"/>
    <property type="match status" value="1"/>
</dbReference>
<evidence type="ECO:0000256" key="1">
    <source>
        <dbReference type="ARBA" id="ARBA00019852"/>
    </source>
</evidence>
<feature type="domain" description="ACT" evidence="6">
    <location>
        <begin position="666"/>
        <end position="736"/>
    </location>
</feature>
<evidence type="ECO:0000256" key="4">
    <source>
        <dbReference type="ARBA" id="ARBA00033308"/>
    </source>
</evidence>
<evidence type="ECO:0000259" key="7">
    <source>
        <dbReference type="PROSITE" id="PS51880"/>
    </source>
</evidence>
<dbReference type="Pfam" id="PF02824">
    <property type="entry name" value="TGS"/>
    <property type="match status" value="1"/>
</dbReference>
<evidence type="ECO:0000256" key="3">
    <source>
        <dbReference type="ARBA" id="ARBA00032407"/>
    </source>
</evidence>
<dbReference type="PANTHER" id="PTHR21262:SF31">
    <property type="entry name" value="GTP PYROPHOSPHOKINASE"/>
    <property type="match status" value="1"/>
</dbReference>
<dbReference type="InterPro" id="IPR002912">
    <property type="entry name" value="ACT_dom"/>
</dbReference>
<organism evidence="8 9">
    <name type="scientific">Paenalcaligenes hermetiae</name>
    <dbReference type="NCBI Taxonomy" id="1157987"/>
    <lineage>
        <taxon>Bacteria</taxon>
        <taxon>Pseudomonadati</taxon>
        <taxon>Pseudomonadota</taxon>
        <taxon>Betaproteobacteria</taxon>
        <taxon>Burkholderiales</taxon>
        <taxon>Alcaligenaceae</taxon>
        <taxon>Paenalcaligenes</taxon>
    </lineage>
</organism>
<dbReference type="CDD" id="cd05399">
    <property type="entry name" value="NT_Rel-Spo_like"/>
    <property type="match status" value="1"/>
</dbReference>
<proteinExistence type="inferred from homology"/>
<dbReference type="PANTHER" id="PTHR21262">
    <property type="entry name" value="GUANOSINE-3',5'-BIS DIPHOSPHATE 3'-PYROPHOSPHOHYDROLASE"/>
    <property type="match status" value="1"/>
</dbReference>
<keyword evidence="9" id="KW-1185">Reference proteome</keyword>
<comment type="similarity">
    <text evidence="5">Belongs to the relA/spoT family.</text>
</comment>
<dbReference type="CDD" id="cd01668">
    <property type="entry name" value="TGS_RSH"/>
    <property type="match status" value="1"/>
</dbReference>
<dbReference type="Gene3D" id="3.30.70.260">
    <property type="match status" value="1"/>
</dbReference>
<dbReference type="InterPro" id="IPR007685">
    <property type="entry name" value="RelA_SpoT"/>
</dbReference>
<dbReference type="InterPro" id="IPR012676">
    <property type="entry name" value="TGS-like"/>
</dbReference>
<dbReference type="Proteomes" id="UP001500227">
    <property type="component" value="Unassembled WGS sequence"/>
</dbReference>
<feature type="domain" description="TGS" evidence="7">
    <location>
        <begin position="408"/>
        <end position="471"/>
    </location>
</feature>
<dbReference type="PROSITE" id="PS51671">
    <property type="entry name" value="ACT"/>
    <property type="match status" value="1"/>
</dbReference>
<dbReference type="SMART" id="SM00954">
    <property type="entry name" value="RelA_SpoT"/>
    <property type="match status" value="1"/>
</dbReference>
<gene>
    <name evidence="8" type="ORF">GCM10023337_06820</name>
</gene>
<dbReference type="InterPro" id="IPR033655">
    <property type="entry name" value="TGS_RelA/SpoT"/>
</dbReference>
<evidence type="ECO:0000256" key="2">
    <source>
        <dbReference type="ARBA" id="ARBA00029754"/>
    </source>
</evidence>
<sequence>MSSFIPAQPQSAMTTQSPFTADWLARMSADLPRSQQEKLALAVRHVEPLIHGLTTPAGEPLDSHSAAVLEILQNLNADASTRICALLAVLDQKDQVKHEELKKEFGDQVATMVGGARALYHIGALAAKAHDQAATGTDQKEMKRKMLLAMAVDLRIVLVRLASRLQSLRWFVHSKTVCPYDYAKETMELYTPLANRLGIWQLKWEMEDLAFRFLQPDTYKKIAKQLEEKRAEREAFIAHIVERLIQALSEIGVDAQVNGRPKHIYSIYNKMRNKNLRFDQLYDIRALRVIVKDERSCYSTLALIHAMWTPVANEFDDYISRPKPNGYRSLHTVVADDQGRTFEIQIRTEEMHHYAEFGMAAHWHYKESGAKGGQTKVSEEEQKIAWMRQLLAWDHEESQAQADHPESTPEHIYVLTPQARVIELPYGATPVDFAYYLHTDLGHRCRGAKVDGQMVPLLTKLKTGQTVEIITTKSGGPSRDWLNPQLGFLASPRSRAKVRAWFNAVELQQRISQGQTMVEKELQRIGRTAVNLEQLAQKLGFARADDLYIAVAKDEFSLRQIENSFKAPVATETEPQTKVFDANRSSVTRTGRSGVLVVGVDSLMTQLARCCRPAPPDGISGYITKGRGVSIHRSDCKSYAGLIAAQPERAIEVDWGDTGEALYPIDLLIIASERPNLLRDISEVFARLRVNVVGVNTQSRRSLTQIVFTIEVQHGDQIQRTISALQEIPGVQAQRC</sequence>
<dbReference type="InterPro" id="IPR004095">
    <property type="entry name" value="TGS"/>
</dbReference>
<dbReference type="InterPro" id="IPR004811">
    <property type="entry name" value="RelA/Spo_fam"/>
</dbReference>
<dbReference type="InterPro" id="IPR045865">
    <property type="entry name" value="ACT-like_dom_sf"/>
</dbReference>
<protein>
    <recommendedName>
        <fullName evidence="1">GTP pyrophosphokinase</fullName>
    </recommendedName>
    <alternativeName>
        <fullName evidence="3">(p)ppGpp synthase</fullName>
    </alternativeName>
    <alternativeName>
        <fullName evidence="2">ATP:GTP 3'-pyrophosphotransferase</fullName>
    </alternativeName>
    <alternativeName>
        <fullName evidence="4">ppGpp synthase I</fullName>
    </alternativeName>
</protein>
<evidence type="ECO:0000256" key="5">
    <source>
        <dbReference type="RuleBase" id="RU003847"/>
    </source>
</evidence>
<name>A0ABP9M046_9BURK</name>
<dbReference type="InterPro" id="IPR043519">
    <property type="entry name" value="NT_sf"/>
</dbReference>
<dbReference type="SUPFAM" id="SSF81301">
    <property type="entry name" value="Nucleotidyltransferase"/>
    <property type="match status" value="1"/>
</dbReference>
<comment type="caution">
    <text evidence="8">The sequence shown here is derived from an EMBL/GenBank/DDBJ whole genome shotgun (WGS) entry which is preliminary data.</text>
</comment>
<dbReference type="SUPFAM" id="SSF109604">
    <property type="entry name" value="HD-domain/PDEase-like"/>
    <property type="match status" value="1"/>
</dbReference>
<dbReference type="NCBIfam" id="TIGR00691">
    <property type="entry name" value="spoT_relA"/>
    <property type="match status" value="1"/>
</dbReference>
<comment type="function">
    <text evidence="5">In eubacteria ppGpp (guanosine 3'-diphosphate 5'-diphosphate) is a mediator of the stringent response that coordinates a variety of cellular activities in response to changes in nutritional abundance.</text>
</comment>
<dbReference type="InterPro" id="IPR012675">
    <property type="entry name" value="Beta-grasp_dom_sf"/>
</dbReference>
<dbReference type="EMBL" id="BAABKD010000002">
    <property type="protein sequence ID" value="GAA5086815.1"/>
    <property type="molecule type" value="Genomic_DNA"/>
</dbReference>
<evidence type="ECO:0000259" key="6">
    <source>
        <dbReference type="PROSITE" id="PS51671"/>
    </source>
</evidence>
<dbReference type="Gene3D" id="3.10.20.30">
    <property type="match status" value="1"/>
</dbReference>
<accession>A0ABP9M046</accession>
<dbReference type="SUPFAM" id="SSF81271">
    <property type="entry name" value="TGS-like"/>
    <property type="match status" value="1"/>
</dbReference>
<reference evidence="9" key="1">
    <citation type="journal article" date="2019" name="Int. J. Syst. Evol. Microbiol.">
        <title>The Global Catalogue of Microorganisms (GCM) 10K type strain sequencing project: providing services to taxonomists for standard genome sequencing and annotation.</title>
        <authorList>
            <consortium name="The Broad Institute Genomics Platform"/>
            <consortium name="The Broad Institute Genome Sequencing Center for Infectious Disease"/>
            <person name="Wu L."/>
            <person name="Ma J."/>
        </authorList>
    </citation>
    <scope>NUCLEOTIDE SEQUENCE [LARGE SCALE GENOMIC DNA]</scope>
    <source>
        <strain evidence="9">JCM 18423</strain>
    </source>
</reference>
<dbReference type="Gene3D" id="3.30.460.10">
    <property type="entry name" value="Beta Polymerase, domain 2"/>
    <property type="match status" value="1"/>
</dbReference>
<dbReference type="Gene3D" id="1.10.3210.10">
    <property type="entry name" value="Hypothetical protein af1432"/>
    <property type="match status" value="1"/>
</dbReference>
<evidence type="ECO:0000313" key="9">
    <source>
        <dbReference type="Proteomes" id="UP001500227"/>
    </source>
</evidence>
<dbReference type="Pfam" id="PF13291">
    <property type="entry name" value="ACT_4"/>
    <property type="match status" value="1"/>
</dbReference>
<evidence type="ECO:0000313" key="8">
    <source>
        <dbReference type="EMBL" id="GAA5086815.1"/>
    </source>
</evidence>
<dbReference type="Pfam" id="PF13328">
    <property type="entry name" value="HD_4"/>
    <property type="match status" value="1"/>
</dbReference>
<dbReference type="RefSeq" id="WP_345369596.1">
    <property type="nucleotide sequence ID" value="NZ_BAABKD010000002.1"/>
</dbReference>